<gene>
    <name evidence="1" type="ORF">ACFPQ4_18420</name>
</gene>
<proteinExistence type="predicted"/>
<accession>A0ABW0R3U3</accession>
<dbReference type="Pfam" id="PF10803">
    <property type="entry name" value="GerPB"/>
    <property type="match status" value="1"/>
</dbReference>
<evidence type="ECO:0000313" key="1">
    <source>
        <dbReference type="EMBL" id="MFC5531398.1"/>
    </source>
</evidence>
<comment type="caution">
    <text evidence="1">The sequence shown here is derived from an EMBL/GenBank/DDBJ whole genome shotgun (WGS) entry which is preliminary data.</text>
</comment>
<dbReference type="InterPro" id="IPR024255">
    <property type="entry name" value="GerPB"/>
</dbReference>
<dbReference type="Proteomes" id="UP001596108">
    <property type="component" value="Unassembled WGS sequence"/>
</dbReference>
<sequence>MSCWYVNQTITIGQLRVEAVTNSSVLQIGSAGSIQSLSQLYNTGGFTKPAPGVETVGEALSSLSLVPLPNPT</sequence>
<dbReference type="RefSeq" id="WP_378113353.1">
    <property type="nucleotide sequence ID" value="NZ_JBHSNC010000053.1"/>
</dbReference>
<evidence type="ECO:0000313" key="2">
    <source>
        <dbReference type="Proteomes" id="UP001596108"/>
    </source>
</evidence>
<keyword evidence="2" id="KW-1185">Reference proteome</keyword>
<dbReference type="EMBL" id="JBHSNC010000053">
    <property type="protein sequence ID" value="MFC5531398.1"/>
    <property type="molecule type" value="Genomic_DNA"/>
</dbReference>
<name>A0ABW0R3U3_9BACL</name>
<protein>
    <submittedName>
        <fullName evidence="1">Spore germination protein GerPB</fullName>
    </submittedName>
</protein>
<organism evidence="1 2">
    <name type="scientific">Cohnella yongneupensis</name>
    <dbReference type="NCBI Taxonomy" id="425006"/>
    <lineage>
        <taxon>Bacteria</taxon>
        <taxon>Bacillati</taxon>
        <taxon>Bacillota</taxon>
        <taxon>Bacilli</taxon>
        <taxon>Bacillales</taxon>
        <taxon>Paenibacillaceae</taxon>
        <taxon>Cohnella</taxon>
    </lineage>
</organism>
<reference evidence="2" key="1">
    <citation type="journal article" date="2019" name="Int. J. Syst. Evol. Microbiol.">
        <title>The Global Catalogue of Microorganisms (GCM) 10K type strain sequencing project: providing services to taxonomists for standard genome sequencing and annotation.</title>
        <authorList>
            <consortium name="The Broad Institute Genomics Platform"/>
            <consortium name="The Broad Institute Genome Sequencing Center for Infectious Disease"/>
            <person name="Wu L."/>
            <person name="Ma J."/>
        </authorList>
    </citation>
    <scope>NUCLEOTIDE SEQUENCE [LARGE SCALE GENOMIC DNA]</scope>
    <source>
        <strain evidence="2">CGMCC 1.18578</strain>
    </source>
</reference>